<organism evidence="1 2">
    <name type="scientific">Macroventuria anomochaeta</name>
    <dbReference type="NCBI Taxonomy" id="301207"/>
    <lineage>
        <taxon>Eukaryota</taxon>
        <taxon>Fungi</taxon>
        <taxon>Dikarya</taxon>
        <taxon>Ascomycota</taxon>
        <taxon>Pezizomycotina</taxon>
        <taxon>Dothideomycetes</taxon>
        <taxon>Pleosporomycetidae</taxon>
        <taxon>Pleosporales</taxon>
        <taxon>Pleosporineae</taxon>
        <taxon>Didymellaceae</taxon>
        <taxon>Macroventuria</taxon>
    </lineage>
</organism>
<dbReference type="Proteomes" id="UP000799754">
    <property type="component" value="Unassembled WGS sequence"/>
</dbReference>
<evidence type="ECO:0000313" key="1">
    <source>
        <dbReference type="EMBL" id="KAF2623765.1"/>
    </source>
</evidence>
<gene>
    <name evidence="1" type="ORF">BU25DRAFT_375574</name>
</gene>
<comment type="caution">
    <text evidence="1">The sequence shown here is derived from an EMBL/GenBank/DDBJ whole genome shotgun (WGS) entry which is preliminary data.</text>
</comment>
<name>A0ACB6RP79_9PLEO</name>
<keyword evidence="2" id="KW-1185">Reference proteome</keyword>
<accession>A0ACB6RP79</accession>
<sequence length="268" mass="29636">MIESFRDMKHKGSSYENLEMERTTNKILHRMEDKVNEDSLEGTRARILANARAIYGPNRCLDVISFAPTSSRKTGAAIVEHNPMSRSYIHCTSAKEDSRLAAYEHLLVITEDLLQRLVDTEGITSSGWLPATPQSQHAATYNAASVSGSATGSLPASRRSSTISTDFLPPYLQQYRTMMMPPPERFVNDFHAPYSSHHIQRPPMGANAPPLVRGNSNTAFGCTTPQPVMQTIPRTNSDVVIQQPKPVQTGQYTGHPNGRVQWKLGSEG</sequence>
<dbReference type="EMBL" id="MU006735">
    <property type="protein sequence ID" value="KAF2623765.1"/>
    <property type="molecule type" value="Genomic_DNA"/>
</dbReference>
<proteinExistence type="predicted"/>
<evidence type="ECO:0000313" key="2">
    <source>
        <dbReference type="Proteomes" id="UP000799754"/>
    </source>
</evidence>
<protein>
    <submittedName>
        <fullName evidence="1">Uncharacterized protein</fullName>
    </submittedName>
</protein>
<reference evidence="1" key="1">
    <citation type="journal article" date="2020" name="Stud. Mycol.">
        <title>101 Dothideomycetes genomes: a test case for predicting lifestyles and emergence of pathogens.</title>
        <authorList>
            <person name="Haridas S."/>
            <person name="Albert R."/>
            <person name="Binder M."/>
            <person name="Bloem J."/>
            <person name="Labutti K."/>
            <person name="Salamov A."/>
            <person name="Andreopoulos B."/>
            <person name="Baker S."/>
            <person name="Barry K."/>
            <person name="Bills G."/>
            <person name="Bluhm B."/>
            <person name="Cannon C."/>
            <person name="Castanera R."/>
            <person name="Culley D."/>
            <person name="Daum C."/>
            <person name="Ezra D."/>
            <person name="Gonzalez J."/>
            <person name="Henrissat B."/>
            <person name="Kuo A."/>
            <person name="Liang C."/>
            <person name="Lipzen A."/>
            <person name="Lutzoni F."/>
            <person name="Magnuson J."/>
            <person name="Mondo S."/>
            <person name="Nolan M."/>
            <person name="Ohm R."/>
            <person name="Pangilinan J."/>
            <person name="Park H.-J."/>
            <person name="Ramirez L."/>
            <person name="Alfaro M."/>
            <person name="Sun H."/>
            <person name="Tritt A."/>
            <person name="Yoshinaga Y."/>
            <person name="Zwiers L.-H."/>
            <person name="Turgeon B."/>
            <person name="Goodwin S."/>
            <person name="Spatafora J."/>
            <person name="Crous P."/>
            <person name="Grigoriev I."/>
        </authorList>
    </citation>
    <scope>NUCLEOTIDE SEQUENCE</scope>
    <source>
        <strain evidence="1">CBS 525.71</strain>
    </source>
</reference>